<evidence type="ECO:0000313" key="2">
    <source>
        <dbReference type="Proteomes" id="UP000650833"/>
    </source>
</evidence>
<proteinExistence type="predicted"/>
<sequence length="170" mass="18918">MLYKAVDMFPRSFDVARLNAATALVLPLQAAFYVPASSTLSLLLRVKNMLVSDVFQYQRSFTTPMKEDSSNSVSWSVASGKFKLQQYFVPLCNPTSLINQATISFQPFVNQLRLSDGQSMSTIKASSKMFRASVTTSTIPPLALRNISSDHWKMFWSLSLTAICCIHSSV</sequence>
<keyword evidence="2" id="KW-1185">Reference proteome</keyword>
<dbReference type="Proteomes" id="UP000650833">
    <property type="component" value="Unassembled WGS sequence"/>
</dbReference>
<evidence type="ECO:0000313" key="1">
    <source>
        <dbReference type="EMBL" id="KAG2205313.1"/>
    </source>
</evidence>
<reference evidence="1" key="1">
    <citation type="submission" date="2020-12" db="EMBL/GenBank/DDBJ databases">
        <title>Metabolic potential, ecology and presence of endohyphal bacteria is reflected in genomic diversity of Mucoromycotina.</title>
        <authorList>
            <person name="Muszewska A."/>
            <person name="Okrasinska A."/>
            <person name="Steczkiewicz K."/>
            <person name="Drgas O."/>
            <person name="Orlowska M."/>
            <person name="Perlinska-Lenart U."/>
            <person name="Aleksandrzak-Piekarczyk T."/>
            <person name="Szatraj K."/>
            <person name="Zielenkiewicz U."/>
            <person name="Pilsyk S."/>
            <person name="Malc E."/>
            <person name="Mieczkowski P."/>
            <person name="Kruszewska J.S."/>
            <person name="Biernat P."/>
            <person name="Pawlowska J."/>
        </authorList>
    </citation>
    <scope>NUCLEOTIDE SEQUENCE</scope>
    <source>
        <strain evidence="1">CBS 226.32</strain>
    </source>
</reference>
<accession>A0A8H7V6M2</accession>
<dbReference type="EMBL" id="JAEPRC010000177">
    <property type="protein sequence ID" value="KAG2205313.1"/>
    <property type="molecule type" value="Genomic_DNA"/>
</dbReference>
<gene>
    <name evidence="1" type="ORF">INT46_003801</name>
</gene>
<comment type="caution">
    <text evidence="1">The sequence shown here is derived from an EMBL/GenBank/DDBJ whole genome shotgun (WGS) entry which is preliminary data.</text>
</comment>
<dbReference type="AlphaFoldDB" id="A0A8H7V6M2"/>
<name>A0A8H7V6M2_9FUNG</name>
<protein>
    <submittedName>
        <fullName evidence="1">Uncharacterized protein</fullName>
    </submittedName>
</protein>
<organism evidence="1 2">
    <name type="scientific">Mucor plumbeus</name>
    <dbReference type="NCBI Taxonomy" id="97098"/>
    <lineage>
        <taxon>Eukaryota</taxon>
        <taxon>Fungi</taxon>
        <taxon>Fungi incertae sedis</taxon>
        <taxon>Mucoromycota</taxon>
        <taxon>Mucoromycotina</taxon>
        <taxon>Mucoromycetes</taxon>
        <taxon>Mucorales</taxon>
        <taxon>Mucorineae</taxon>
        <taxon>Mucoraceae</taxon>
        <taxon>Mucor</taxon>
    </lineage>
</organism>
<dbReference type="OrthoDB" id="2214613at2759"/>